<sequence>MDSKPQDRILMQYLIGCTNLHDEIIIRDGTKPSHWMWVDFGCGQYSGEGWAPPGLLALGSPWKKMSAKPTTNHNRSSPGFTRSAPSTIQRCGGVKFPMVLKRRSA</sequence>
<dbReference type="Proteomes" id="UP000735302">
    <property type="component" value="Unassembled WGS sequence"/>
</dbReference>
<dbReference type="EMBL" id="BLXT01003539">
    <property type="protein sequence ID" value="GFO01816.1"/>
    <property type="molecule type" value="Genomic_DNA"/>
</dbReference>
<reference evidence="2 3" key="1">
    <citation type="journal article" date="2021" name="Elife">
        <title>Chloroplast acquisition without the gene transfer in kleptoplastic sea slugs, Plakobranchus ocellatus.</title>
        <authorList>
            <person name="Maeda T."/>
            <person name="Takahashi S."/>
            <person name="Yoshida T."/>
            <person name="Shimamura S."/>
            <person name="Takaki Y."/>
            <person name="Nagai Y."/>
            <person name="Toyoda A."/>
            <person name="Suzuki Y."/>
            <person name="Arimoto A."/>
            <person name="Ishii H."/>
            <person name="Satoh N."/>
            <person name="Nishiyama T."/>
            <person name="Hasebe M."/>
            <person name="Maruyama T."/>
            <person name="Minagawa J."/>
            <person name="Obokata J."/>
            <person name="Shigenobu S."/>
        </authorList>
    </citation>
    <scope>NUCLEOTIDE SEQUENCE [LARGE SCALE GENOMIC DNA]</scope>
</reference>
<gene>
    <name evidence="2" type="ORF">PoB_002832100</name>
</gene>
<protein>
    <submittedName>
        <fullName evidence="2">Uncharacterized protein</fullName>
    </submittedName>
</protein>
<keyword evidence="3" id="KW-1185">Reference proteome</keyword>
<dbReference type="AlphaFoldDB" id="A0AAV4A5A6"/>
<evidence type="ECO:0000313" key="3">
    <source>
        <dbReference type="Proteomes" id="UP000735302"/>
    </source>
</evidence>
<name>A0AAV4A5A6_9GAST</name>
<evidence type="ECO:0000313" key="2">
    <source>
        <dbReference type="EMBL" id="GFO01816.1"/>
    </source>
</evidence>
<organism evidence="2 3">
    <name type="scientific">Plakobranchus ocellatus</name>
    <dbReference type="NCBI Taxonomy" id="259542"/>
    <lineage>
        <taxon>Eukaryota</taxon>
        <taxon>Metazoa</taxon>
        <taxon>Spiralia</taxon>
        <taxon>Lophotrochozoa</taxon>
        <taxon>Mollusca</taxon>
        <taxon>Gastropoda</taxon>
        <taxon>Heterobranchia</taxon>
        <taxon>Euthyneura</taxon>
        <taxon>Panpulmonata</taxon>
        <taxon>Sacoglossa</taxon>
        <taxon>Placobranchoidea</taxon>
        <taxon>Plakobranchidae</taxon>
        <taxon>Plakobranchus</taxon>
    </lineage>
</organism>
<accession>A0AAV4A5A6</accession>
<evidence type="ECO:0000256" key="1">
    <source>
        <dbReference type="SAM" id="MobiDB-lite"/>
    </source>
</evidence>
<feature type="compositionally biased region" description="Polar residues" evidence="1">
    <location>
        <begin position="68"/>
        <end position="88"/>
    </location>
</feature>
<comment type="caution">
    <text evidence="2">The sequence shown here is derived from an EMBL/GenBank/DDBJ whole genome shotgun (WGS) entry which is preliminary data.</text>
</comment>
<feature type="region of interest" description="Disordered" evidence="1">
    <location>
        <begin position="66"/>
        <end position="88"/>
    </location>
</feature>
<proteinExistence type="predicted"/>